<dbReference type="RefSeq" id="WP_382368903.1">
    <property type="nucleotide sequence ID" value="NZ_JBHRZI010000005.1"/>
</dbReference>
<reference evidence="8" key="1">
    <citation type="journal article" date="2019" name="Int. J. Syst. Evol. Microbiol.">
        <title>The Global Catalogue of Microorganisms (GCM) 10K type strain sequencing project: providing services to taxonomists for standard genome sequencing and annotation.</title>
        <authorList>
            <consortium name="The Broad Institute Genomics Platform"/>
            <consortium name="The Broad Institute Genome Sequencing Center for Infectious Disease"/>
            <person name="Wu L."/>
            <person name="Ma J."/>
        </authorList>
    </citation>
    <scope>NUCLEOTIDE SEQUENCE [LARGE SCALE GENOMIC DNA]</scope>
    <source>
        <strain evidence="8">CGMCC 4.7405</strain>
    </source>
</reference>
<dbReference type="SMART" id="SM00422">
    <property type="entry name" value="HTH_MERR"/>
    <property type="match status" value="1"/>
</dbReference>
<gene>
    <name evidence="7" type="ORF">ACFOWZ_04180</name>
</gene>
<dbReference type="PROSITE" id="PS00552">
    <property type="entry name" value="HTH_MERR_1"/>
    <property type="match status" value="1"/>
</dbReference>
<feature type="region of interest" description="Disordered" evidence="5">
    <location>
        <begin position="124"/>
        <end position="164"/>
    </location>
</feature>
<dbReference type="SUPFAM" id="SSF46955">
    <property type="entry name" value="Putative DNA-binding domain"/>
    <property type="match status" value="1"/>
</dbReference>
<dbReference type="Gene3D" id="1.10.1660.10">
    <property type="match status" value="1"/>
</dbReference>
<evidence type="ECO:0000259" key="6">
    <source>
        <dbReference type="PROSITE" id="PS50937"/>
    </source>
</evidence>
<dbReference type="Proteomes" id="UP001595690">
    <property type="component" value="Unassembled WGS sequence"/>
</dbReference>
<keyword evidence="1" id="KW-0678">Repressor</keyword>
<evidence type="ECO:0000256" key="1">
    <source>
        <dbReference type="ARBA" id="ARBA00022491"/>
    </source>
</evidence>
<evidence type="ECO:0000256" key="4">
    <source>
        <dbReference type="ARBA" id="ARBA00023163"/>
    </source>
</evidence>
<dbReference type="PROSITE" id="PS50937">
    <property type="entry name" value="HTH_MERR_2"/>
    <property type="match status" value="1"/>
</dbReference>
<accession>A0ABV8BMG4</accession>
<feature type="domain" description="HTH merR-type" evidence="6">
    <location>
        <begin position="1"/>
        <end position="69"/>
    </location>
</feature>
<evidence type="ECO:0000256" key="2">
    <source>
        <dbReference type="ARBA" id="ARBA00023015"/>
    </source>
</evidence>
<proteinExistence type="predicted"/>
<organism evidence="7 8">
    <name type="scientific">Lentzea rhizosphaerae</name>
    <dbReference type="NCBI Taxonomy" id="2041025"/>
    <lineage>
        <taxon>Bacteria</taxon>
        <taxon>Bacillati</taxon>
        <taxon>Actinomycetota</taxon>
        <taxon>Actinomycetes</taxon>
        <taxon>Pseudonocardiales</taxon>
        <taxon>Pseudonocardiaceae</taxon>
        <taxon>Lentzea</taxon>
    </lineage>
</organism>
<dbReference type="EMBL" id="JBHRZI010000005">
    <property type="protein sequence ID" value="MFC3890659.1"/>
    <property type="molecule type" value="Genomic_DNA"/>
</dbReference>
<feature type="compositionally biased region" description="Basic and acidic residues" evidence="5">
    <location>
        <begin position="150"/>
        <end position="164"/>
    </location>
</feature>
<keyword evidence="2" id="KW-0805">Transcription regulation</keyword>
<dbReference type="InterPro" id="IPR009061">
    <property type="entry name" value="DNA-bd_dom_put_sf"/>
</dbReference>
<name>A0ABV8BMG4_9PSEU</name>
<dbReference type="InterPro" id="IPR000551">
    <property type="entry name" value="MerR-type_HTH_dom"/>
</dbReference>
<evidence type="ECO:0000313" key="7">
    <source>
        <dbReference type="EMBL" id="MFC3890659.1"/>
    </source>
</evidence>
<keyword evidence="8" id="KW-1185">Reference proteome</keyword>
<comment type="caution">
    <text evidence="7">The sequence shown here is derived from an EMBL/GenBank/DDBJ whole genome shotgun (WGS) entry which is preliminary data.</text>
</comment>
<keyword evidence="3" id="KW-0238">DNA-binding</keyword>
<evidence type="ECO:0000256" key="3">
    <source>
        <dbReference type="ARBA" id="ARBA00023125"/>
    </source>
</evidence>
<dbReference type="PRINTS" id="PR00040">
    <property type="entry name" value="HTHMERR"/>
</dbReference>
<evidence type="ECO:0000313" key="8">
    <source>
        <dbReference type="Proteomes" id="UP001595690"/>
    </source>
</evidence>
<keyword evidence="4" id="KW-0804">Transcription</keyword>
<dbReference type="PANTHER" id="PTHR30204">
    <property type="entry name" value="REDOX-CYCLING DRUG-SENSING TRANSCRIPTIONAL ACTIVATOR SOXR"/>
    <property type="match status" value="1"/>
</dbReference>
<protein>
    <submittedName>
        <fullName evidence="7">MerR family transcriptional regulator</fullName>
    </submittedName>
</protein>
<dbReference type="PANTHER" id="PTHR30204:SF69">
    <property type="entry name" value="MERR-FAMILY TRANSCRIPTIONAL REGULATOR"/>
    <property type="match status" value="1"/>
</dbReference>
<sequence>MSIGAVAEQLGVATSTLRWWEKQGLISPRDRRVGRRYYNHAEVRRLATIQFLQETGLMSLSDIAALLAERNDNQDWQEVVHARIDSISVQIEQLTAAKAYLEHALRCHRDNVATECPHLRDDIDARLARKPGKKQSRTAETGRRSAGPAGHERGERQPLRDRPQ</sequence>
<dbReference type="InterPro" id="IPR047057">
    <property type="entry name" value="MerR_fam"/>
</dbReference>
<dbReference type="Pfam" id="PF13411">
    <property type="entry name" value="MerR_1"/>
    <property type="match status" value="1"/>
</dbReference>
<evidence type="ECO:0000256" key="5">
    <source>
        <dbReference type="SAM" id="MobiDB-lite"/>
    </source>
</evidence>